<dbReference type="EMBL" id="CAJPWZ010001126">
    <property type="protein sequence ID" value="CAG2208908.1"/>
    <property type="molecule type" value="Genomic_DNA"/>
</dbReference>
<dbReference type="AlphaFoldDB" id="A0A8S3RRC9"/>
<protein>
    <submittedName>
        <fullName evidence="1">Uncharacterized protein</fullName>
    </submittedName>
</protein>
<comment type="caution">
    <text evidence="1">The sequence shown here is derived from an EMBL/GenBank/DDBJ whole genome shotgun (WGS) entry which is preliminary data.</text>
</comment>
<gene>
    <name evidence="1" type="ORF">MEDL_23115</name>
</gene>
<dbReference type="InterPro" id="IPR051200">
    <property type="entry name" value="Host-pathogen_enzymatic-act"/>
</dbReference>
<dbReference type="OrthoDB" id="423498at2759"/>
<dbReference type="Gene3D" id="2.80.10.50">
    <property type="match status" value="1"/>
</dbReference>
<proteinExistence type="predicted"/>
<accession>A0A8S3RRC9</accession>
<keyword evidence="2" id="KW-1185">Reference proteome</keyword>
<evidence type="ECO:0000313" key="2">
    <source>
        <dbReference type="Proteomes" id="UP000683360"/>
    </source>
</evidence>
<name>A0A8S3RRC9_MYTED</name>
<reference evidence="1" key="1">
    <citation type="submission" date="2021-03" db="EMBL/GenBank/DDBJ databases">
        <authorList>
            <person name="Bekaert M."/>
        </authorList>
    </citation>
    <scope>NUCLEOTIDE SEQUENCE</scope>
</reference>
<evidence type="ECO:0000313" key="1">
    <source>
        <dbReference type="EMBL" id="CAG2208908.1"/>
    </source>
</evidence>
<sequence>MIAFPTRNIDNLTLKLQKRINTAGLSNVHSCSLLPGDKMVFSSSSQHKIKVLKSDGSKDFQIKKIGPTFNVVFSGDDSIAVTSGCSNQINIIDLKKHKLKKSITVNSYNSGLVYKDGHLIYCARQKGIQMISLNDETITNVSKTKLPDFAYVAALGDKLYYTHYRNHSVTCCDYHGNTLWTFCDRNVLMSPLSISVDNDGNVYVAGFDTNNVVVISPDGQHYIQLLSSENGLRLLWAIHYDKSTNKLLVANRSNEAFLFDIK</sequence>
<dbReference type="InterPro" id="IPR015943">
    <property type="entry name" value="WD40/YVTN_repeat-like_dom_sf"/>
</dbReference>
<dbReference type="SUPFAM" id="SSF101898">
    <property type="entry name" value="NHL repeat"/>
    <property type="match status" value="1"/>
</dbReference>
<dbReference type="PANTHER" id="PTHR47197">
    <property type="entry name" value="PROTEIN NIRF"/>
    <property type="match status" value="1"/>
</dbReference>
<dbReference type="Gene3D" id="2.130.10.10">
    <property type="entry name" value="YVTN repeat-like/Quinoprotein amine dehydrogenase"/>
    <property type="match status" value="1"/>
</dbReference>
<dbReference type="PANTHER" id="PTHR47197:SF3">
    <property type="entry name" value="DIHYDRO-HEME D1 DEHYDROGENASE"/>
    <property type="match status" value="1"/>
</dbReference>
<organism evidence="1 2">
    <name type="scientific">Mytilus edulis</name>
    <name type="common">Blue mussel</name>
    <dbReference type="NCBI Taxonomy" id="6550"/>
    <lineage>
        <taxon>Eukaryota</taxon>
        <taxon>Metazoa</taxon>
        <taxon>Spiralia</taxon>
        <taxon>Lophotrochozoa</taxon>
        <taxon>Mollusca</taxon>
        <taxon>Bivalvia</taxon>
        <taxon>Autobranchia</taxon>
        <taxon>Pteriomorphia</taxon>
        <taxon>Mytilida</taxon>
        <taxon>Mytiloidea</taxon>
        <taxon>Mytilidae</taxon>
        <taxon>Mytilinae</taxon>
        <taxon>Mytilus</taxon>
    </lineage>
</organism>
<dbReference type="Proteomes" id="UP000683360">
    <property type="component" value="Unassembled WGS sequence"/>
</dbReference>